<protein>
    <submittedName>
        <fullName evidence="16">Carbamoyl-phosphate synthase large subunit</fullName>
    </submittedName>
</protein>
<comment type="caution">
    <text evidence="16">The sequence shown here is derived from an EMBL/GenBank/DDBJ whole genome shotgun (WGS) entry which is preliminary data.</text>
</comment>
<reference evidence="16" key="2">
    <citation type="journal article" date="2014" name="ISME J.">
        <title>Microbial stratification in low pH oxic and suboxic macroscopic growths along an acid mine drainage.</title>
        <authorList>
            <person name="Mendez-Garcia C."/>
            <person name="Mesa V."/>
            <person name="Sprenger R.R."/>
            <person name="Richter M."/>
            <person name="Diez M.S."/>
            <person name="Solano J."/>
            <person name="Bargiela R."/>
            <person name="Golyshina O.V."/>
            <person name="Manteca A."/>
            <person name="Ramos J.L."/>
            <person name="Gallego J.R."/>
            <person name="Llorente I."/>
            <person name="Martins Dos Santos V.A."/>
            <person name="Jensen O.N."/>
            <person name="Pelaez A.I."/>
            <person name="Sanchez J."/>
            <person name="Ferrer M."/>
        </authorList>
    </citation>
    <scope>NUCLEOTIDE SEQUENCE</scope>
</reference>
<dbReference type="Gene3D" id="1.10.1030.10">
    <property type="entry name" value="Carbamoyl-phosphate synthetase, large subunit oligomerisation domain"/>
    <property type="match status" value="1"/>
</dbReference>
<evidence type="ECO:0000256" key="8">
    <source>
        <dbReference type="ARBA" id="ARBA00022737"/>
    </source>
</evidence>
<keyword evidence="8" id="KW-0677">Repeat</keyword>
<dbReference type="InterPro" id="IPR016185">
    <property type="entry name" value="PreATP-grasp_dom_sf"/>
</dbReference>
<dbReference type="GO" id="GO:0005737">
    <property type="term" value="C:cytoplasm"/>
    <property type="evidence" value="ECO:0007669"/>
    <property type="project" value="TreeGrafter"/>
</dbReference>
<dbReference type="SUPFAM" id="SSF56059">
    <property type="entry name" value="Glutathione synthetase ATP-binding domain-like"/>
    <property type="match status" value="1"/>
</dbReference>
<dbReference type="GO" id="GO:0004088">
    <property type="term" value="F:carbamoyl-phosphate synthase (glutamine-hydrolyzing) activity"/>
    <property type="evidence" value="ECO:0007669"/>
    <property type="project" value="TreeGrafter"/>
</dbReference>
<evidence type="ECO:0000256" key="7">
    <source>
        <dbReference type="ARBA" id="ARBA00022723"/>
    </source>
</evidence>
<evidence type="ECO:0000256" key="5">
    <source>
        <dbReference type="ARBA" id="ARBA00022598"/>
    </source>
</evidence>
<evidence type="ECO:0000259" key="15">
    <source>
        <dbReference type="SMART" id="SM01096"/>
    </source>
</evidence>
<dbReference type="AlphaFoldDB" id="T1BLA4"/>
<keyword evidence="10" id="KW-0067">ATP-binding</keyword>
<dbReference type="GO" id="GO:0046872">
    <property type="term" value="F:metal ion binding"/>
    <property type="evidence" value="ECO:0007669"/>
    <property type="project" value="UniProtKB-KW"/>
</dbReference>
<evidence type="ECO:0000256" key="4">
    <source>
        <dbReference type="ARBA" id="ARBA00022571"/>
    </source>
</evidence>
<evidence type="ECO:0000256" key="6">
    <source>
        <dbReference type="ARBA" id="ARBA00022605"/>
    </source>
</evidence>
<evidence type="ECO:0000256" key="12">
    <source>
        <dbReference type="ARBA" id="ARBA00022975"/>
    </source>
</evidence>
<dbReference type="GO" id="GO:0006526">
    <property type="term" value="P:L-arginine biosynthetic process"/>
    <property type="evidence" value="ECO:0007669"/>
    <property type="project" value="UniProtKB-KW"/>
</dbReference>
<dbReference type="InterPro" id="IPR005479">
    <property type="entry name" value="CPAse_ATP-bd"/>
</dbReference>
<accession>T1BLA4</accession>
<dbReference type="GO" id="GO:0006221">
    <property type="term" value="P:pyrimidine nucleotide biosynthetic process"/>
    <property type="evidence" value="ECO:0007669"/>
    <property type="project" value="UniProtKB-KW"/>
</dbReference>
<dbReference type="Pfam" id="PF25596">
    <property type="entry name" value="CPSase_L_D1"/>
    <property type="match status" value="1"/>
</dbReference>
<dbReference type="SUPFAM" id="SSF52440">
    <property type="entry name" value="PreATP-grasp domain"/>
    <property type="match status" value="1"/>
</dbReference>
<dbReference type="FunFam" id="1.10.1030.10:FF:000002">
    <property type="entry name" value="Carbamoyl-phosphate synthase large chain"/>
    <property type="match status" value="1"/>
</dbReference>
<keyword evidence="12" id="KW-0665">Pyrimidine biosynthesis</keyword>
<comment type="similarity">
    <text evidence="3">Belongs to the CarB family.</text>
</comment>
<reference evidence="16" key="1">
    <citation type="submission" date="2013-08" db="EMBL/GenBank/DDBJ databases">
        <authorList>
            <person name="Mendez C."/>
            <person name="Richter M."/>
            <person name="Ferrer M."/>
            <person name="Sanchez J."/>
        </authorList>
    </citation>
    <scope>NUCLEOTIDE SEQUENCE</scope>
</reference>
<proteinExistence type="inferred from homology"/>
<dbReference type="SUPFAM" id="SSF48108">
    <property type="entry name" value="Carbamoyl phosphate synthetase, large subunit connection domain"/>
    <property type="match status" value="1"/>
</dbReference>
<dbReference type="InterPro" id="IPR013815">
    <property type="entry name" value="ATP_grasp_subdomain_1"/>
</dbReference>
<dbReference type="Gene3D" id="3.40.50.20">
    <property type="match status" value="1"/>
</dbReference>
<sequence>ASREYYAIEINARLSRSSALASKATGYPLAFVAAKLALGYTLPELKNRVTGVTTACFEPALDYVVVKLPRWDLDKFERADRRLGPAMKSVGEVMGVGASFPEALSKAVRMCDPRAELLPPAESRDPSAILQDLAAPTPEVLTWILEGLQAGIPPDKLSEVSFIDRWFVDQLGEIERTHRSLRGSAAPGLRPELLRRAKEMGLSDRAVARAVRMDEEEVRRRRIELGIQPRIRMIDTLAGEWPSRTNYLYLTYRADADDVAPMPRGSILVLGAGPYRIGSSVEFDWSTMNLVEGLKAEGVPGVAVLNSNPETVSTDYDRSDRLYFEEITFERVRDLVDFEGFAGVVTCVGSQLAQNLTPLLQAAGVPILGTSPESIDTAEDRARFAQLLERLKIPQPAWRAFTTID</sequence>
<dbReference type="InterPro" id="IPR005483">
    <property type="entry name" value="CPSase_dom"/>
</dbReference>
<name>T1BLA4_9ZZZZ</name>
<evidence type="ECO:0000313" key="16">
    <source>
        <dbReference type="EMBL" id="EQD73751.1"/>
    </source>
</evidence>
<dbReference type="InterPro" id="IPR005480">
    <property type="entry name" value="CPSase_lsu_oligo"/>
</dbReference>
<keyword evidence="9" id="KW-0547">Nucleotide-binding</keyword>
<keyword evidence="11" id="KW-0460">Magnesium</keyword>
<feature type="domain" description="Carbamoyl-phosphate synthetase large subunit oligomerisation" evidence="15">
    <location>
        <begin position="129"/>
        <end position="252"/>
    </location>
</feature>
<dbReference type="InterPro" id="IPR058047">
    <property type="entry name" value="CPSase_preATP-grasp"/>
</dbReference>
<dbReference type="EMBL" id="AUZY01001848">
    <property type="protein sequence ID" value="EQD73751.1"/>
    <property type="molecule type" value="Genomic_DNA"/>
</dbReference>
<feature type="non-terminal residue" evidence="16">
    <location>
        <position position="1"/>
    </location>
</feature>
<dbReference type="PANTHER" id="PTHR11405:SF53">
    <property type="entry name" value="CARBAMOYL-PHOSPHATE SYNTHASE [AMMONIA], MITOCHONDRIAL"/>
    <property type="match status" value="1"/>
</dbReference>
<keyword evidence="5" id="KW-0436">Ligase</keyword>
<dbReference type="GO" id="GO:0004087">
    <property type="term" value="F:carbamoyl-phosphate synthase (ammonia) activity"/>
    <property type="evidence" value="ECO:0007669"/>
    <property type="project" value="UniProtKB-EC"/>
</dbReference>
<dbReference type="Gene3D" id="3.30.1490.20">
    <property type="entry name" value="ATP-grasp fold, A domain"/>
    <property type="match status" value="1"/>
</dbReference>
<feature type="non-terminal residue" evidence="16">
    <location>
        <position position="405"/>
    </location>
</feature>
<dbReference type="Gene3D" id="3.30.470.20">
    <property type="entry name" value="ATP-grasp fold, B domain"/>
    <property type="match status" value="2"/>
</dbReference>
<dbReference type="GO" id="GO:0006541">
    <property type="term" value="P:glutamine metabolic process"/>
    <property type="evidence" value="ECO:0007669"/>
    <property type="project" value="TreeGrafter"/>
</dbReference>
<evidence type="ECO:0000256" key="10">
    <source>
        <dbReference type="ARBA" id="ARBA00022840"/>
    </source>
</evidence>
<dbReference type="Pfam" id="PF02787">
    <property type="entry name" value="CPSase_L_D3"/>
    <property type="match status" value="1"/>
</dbReference>
<dbReference type="PRINTS" id="PR00098">
    <property type="entry name" value="CPSASE"/>
</dbReference>
<comment type="cofactor">
    <cofactor evidence="1">
        <name>Mn(2+)</name>
        <dbReference type="ChEBI" id="CHEBI:29035"/>
    </cofactor>
</comment>
<organism evidence="16">
    <name type="scientific">mine drainage metagenome</name>
    <dbReference type="NCBI Taxonomy" id="410659"/>
    <lineage>
        <taxon>unclassified sequences</taxon>
        <taxon>metagenomes</taxon>
        <taxon>ecological metagenomes</taxon>
    </lineage>
</organism>
<keyword evidence="6" id="KW-0028">Amino-acid biosynthesis</keyword>
<evidence type="ECO:0000256" key="2">
    <source>
        <dbReference type="ARBA" id="ARBA00004730"/>
    </source>
</evidence>
<dbReference type="GO" id="GO:0005524">
    <property type="term" value="F:ATP binding"/>
    <property type="evidence" value="ECO:0007669"/>
    <property type="project" value="UniProtKB-KW"/>
</dbReference>
<keyword evidence="4" id="KW-0055">Arginine biosynthesis</keyword>
<evidence type="ECO:0000256" key="9">
    <source>
        <dbReference type="ARBA" id="ARBA00022741"/>
    </source>
</evidence>
<keyword evidence="13" id="KW-0464">Manganese</keyword>
<dbReference type="SMART" id="SM01096">
    <property type="entry name" value="CPSase_L_D3"/>
    <property type="match status" value="1"/>
</dbReference>
<evidence type="ECO:0000256" key="11">
    <source>
        <dbReference type="ARBA" id="ARBA00022842"/>
    </source>
</evidence>
<evidence type="ECO:0000256" key="13">
    <source>
        <dbReference type="ARBA" id="ARBA00023211"/>
    </source>
</evidence>
<comment type="pathway">
    <text evidence="2">Amino-acid biosynthesis; L-arginine biosynthesis.</text>
</comment>
<dbReference type="PANTHER" id="PTHR11405">
    <property type="entry name" value="CARBAMOYLTRANSFERASE FAMILY MEMBER"/>
    <property type="match status" value="1"/>
</dbReference>
<gene>
    <name evidence="16" type="ORF">B1B_03055</name>
</gene>
<dbReference type="InterPro" id="IPR036897">
    <property type="entry name" value="CarbamoylP_synth_lsu_oligo_sf"/>
</dbReference>
<evidence type="ECO:0000256" key="1">
    <source>
        <dbReference type="ARBA" id="ARBA00001936"/>
    </source>
</evidence>
<comment type="catalytic activity">
    <reaction evidence="14">
        <text>hydrogencarbonate + NH4(+) + 2 ATP = carbamoyl phosphate + 2 ADP + phosphate + 2 H(+)</text>
        <dbReference type="Rhea" id="RHEA:18029"/>
        <dbReference type="ChEBI" id="CHEBI:15378"/>
        <dbReference type="ChEBI" id="CHEBI:17544"/>
        <dbReference type="ChEBI" id="CHEBI:28938"/>
        <dbReference type="ChEBI" id="CHEBI:30616"/>
        <dbReference type="ChEBI" id="CHEBI:43474"/>
        <dbReference type="ChEBI" id="CHEBI:58228"/>
        <dbReference type="ChEBI" id="CHEBI:456216"/>
        <dbReference type="EC" id="6.3.4.16"/>
    </reaction>
</comment>
<evidence type="ECO:0000256" key="14">
    <source>
        <dbReference type="ARBA" id="ARBA00047359"/>
    </source>
</evidence>
<dbReference type="Pfam" id="PF02786">
    <property type="entry name" value="CPSase_L_D2"/>
    <property type="match status" value="1"/>
</dbReference>
<keyword evidence="7" id="KW-0479">Metal-binding</keyword>
<dbReference type="FunFam" id="3.40.50.20:FF:000001">
    <property type="entry name" value="Carbamoyl-phosphate synthase large chain"/>
    <property type="match status" value="1"/>
</dbReference>
<evidence type="ECO:0000256" key="3">
    <source>
        <dbReference type="ARBA" id="ARBA00009799"/>
    </source>
</evidence>